<reference evidence="2" key="1">
    <citation type="submission" date="2022-11" db="UniProtKB">
        <authorList>
            <consortium name="WormBaseParasite"/>
        </authorList>
    </citation>
    <scope>IDENTIFICATION</scope>
</reference>
<dbReference type="Proteomes" id="UP000887565">
    <property type="component" value="Unplaced"/>
</dbReference>
<evidence type="ECO:0000313" key="1">
    <source>
        <dbReference type="Proteomes" id="UP000887565"/>
    </source>
</evidence>
<name>A0A915HSQ5_ROMCU</name>
<keyword evidence="1" id="KW-1185">Reference proteome</keyword>
<organism evidence="1 2">
    <name type="scientific">Romanomermis culicivorax</name>
    <name type="common">Nematode worm</name>
    <dbReference type="NCBI Taxonomy" id="13658"/>
    <lineage>
        <taxon>Eukaryota</taxon>
        <taxon>Metazoa</taxon>
        <taxon>Ecdysozoa</taxon>
        <taxon>Nematoda</taxon>
        <taxon>Enoplea</taxon>
        <taxon>Dorylaimia</taxon>
        <taxon>Mermithida</taxon>
        <taxon>Mermithoidea</taxon>
        <taxon>Mermithidae</taxon>
        <taxon>Romanomermis</taxon>
    </lineage>
</organism>
<evidence type="ECO:0000313" key="2">
    <source>
        <dbReference type="WBParaSite" id="nRc.2.0.1.t04407-RA"/>
    </source>
</evidence>
<dbReference type="WBParaSite" id="nRc.2.0.1.t04407-RA">
    <property type="protein sequence ID" value="nRc.2.0.1.t04407-RA"/>
    <property type="gene ID" value="nRc.2.0.1.g04407"/>
</dbReference>
<sequence>MNIFPHAEPHLEKIDMANERISVKTVIVMETAASLMASLKRSWALKWRLKYNLPRTKNGIASTTLFHGPQSLASVHLVDQLPGFGLYDLATQGIEAYSAQSVTLKKELEFIVFSTHIRELRVAPSKAPSPTGRFMTATHTGIKTSTSECRQIFIKGEG</sequence>
<dbReference type="AlphaFoldDB" id="A0A915HSQ5"/>
<proteinExistence type="predicted"/>
<protein>
    <submittedName>
        <fullName evidence="2">Uncharacterized protein</fullName>
    </submittedName>
</protein>
<accession>A0A915HSQ5</accession>